<sequence length="513" mass="60960">MKKILFLLLIPLFLFAKQFTVASYNIENLFDLNANKTDYKEYLPNTKSNWNKKTFEIKMKNSIKVLKDLDTDIIALQEIENKQVLKLLQKRIPEYKYISFKKYSNSSVGLGFLSKIKIIDEKALNIKFSDKTFRPILETTFLFDNIEFKIFNNHWPSKRVAESYRVKYAKYLFDRVSTLPKDYDYILLGDFNSNYNEYETIYSEKRLNNTSGITGINHVLNTFENKNFISKFDILKNKKVLHFNPWIELNITERFSSKFRGRNVTPDNILLPYSMFDNKKISYIQNSFKVFKPHYLYKNKKVLRWQMKNKVHLGKGFSDHLPIIATFSTQKQEKIKQQNISNIADLYKIEKLNKNVILEDCLVLYKNDNIAIIKQINNRAIFIYGNVQNLQEGFSYDLNIKEIKTYKGLKEITSFEIERKKEKRKNYKDFYLTVSKNDLLDINKQNEIITNIKATYKKGYLYFDSKKISIYFKNKNQIPKDGSTIIIKRGHLGYYINKTQIVIYNKSDIEYVN</sequence>
<dbReference type="Pfam" id="PF19580">
    <property type="entry name" value="Exo_endo_phos_3"/>
    <property type="match status" value="1"/>
</dbReference>
<keyword evidence="4" id="KW-1185">Reference proteome</keyword>
<keyword evidence="3" id="KW-0255">Endonuclease</keyword>
<comment type="caution">
    <text evidence="3">The sequence shown here is derived from an EMBL/GenBank/DDBJ whole genome shotgun (WGS) entry which is preliminary data.</text>
</comment>
<evidence type="ECO:0000259" key="2">
    <source>
        <dbReference type="Pfam" id="PF19580"/>
    </source>
</evidence>
<feature type="chain" id="PRO_5020771986" evidence="1">
    <location>
        <begin position="23"/>
        <end position="513"/>
    </location>
</feature>
<proteinExistence type="predicted"/>
<organism evidence="3 4">
    <name type="scientific">Halarcobacter mediterraneus</name>
    <dbReference type="NCBI Taxonomy" id="2023153"/>
    <lineage>
        <taxon>Bacteria</taxon>
        <taxon>Pseudomonadati</taxon>
        <taxon>Campylobacterota</taxon>
        <taxon>Epsilonproteobacteria</taxon>
        <taxon>Campylobacterales</taxon>
        <taxon>Arcobacteraceae</taxon>
        <taxon>Halarcobacter</taxon>
    </lineage>
</organism>
<dbReference type="Proteomes" id="UP000289718">
    <property type="component" value="Unassembled WGS sequence"/>
</dbReference>
<reference evidence="3 4" key="1">
    <citation type="submission" date="2017-09" db="EMBL/GenBank/DDBJ databases">
        <title>Genomics of the genus Arcobacter.</title>
        <authorList>
            <person name="Perez-Cataluna A."/>
            <person name="Figueras M.J."/>
            <person name="Salas-Masso N."/>
        </authorList>
    </citation>
    <scope>NUCLEOTIDE SEQUENCE [LARGE SCALE GENOMIC DNA]</scope>
    <source>
        <strain evidence="3 4">F156-34</strain>
    </source>
</reference>
<feature type="domain" description="Endonuclease/exonuclease/phosphatase" evidence="2">
    <location>
        <begin position="20"/>
        <end position="325"/>
    </location>
</feature>
<keyword evidence="3" id="KW-0540">Nuclease</keyword>
<dbReference type="RefSeq" id="WP_129060101.1">
    <property type="nucleotide sequence ID" value="NZ_NXIE01000001.1"/>
</dbReference>
<dbReference type="InterPro" id="IPR036691">
    <property type="entry name" value="Endo/exonu/phosph_ase_sf"/>
</dbReference>
<dbReference type="PANTHER" id="PTHR42834">
    <property type="entry name" value="ENDONUCLEASE/EXONUCLEASE/PHOSPHATASE FAMILY PROTEIN (AFU_ORTHOLOGUE AFUA_3G09210)"/>
    <property type="match status" value="1"/>
</dbReference>
<dbReference type="PANTHER" id="PTHR42834:SF1">
    <property type="entry name" value="ENDONUCLEASE_EXONUCLEASE_PHOSPHATASE FAMILY PROTEIN (AFU_ORTHOLOGUE AFUA_3G09210)"/>
    <property type="match status" value="1"/>
</dbReference>
<evidence type="ECO:0000256" key="1">
    <source>
        <dbReference type="SAM" id="SignalP"/>
    </source>
</evidence>
<dbReference type="OrthoDB" id="184983at2"/>
<dbReference type="InterPro" id="IPR005135">
    <property type="entry name" value="Endo/exonuclease/phosphatase"/>
</dbReference>
<evidence type="ECO:0000313" key="3">
    <source>
        <dbReference type="EMBL" id="RXK13991.1"/>
    </source>
</evidence>
<dbReference type="AlphaFoldDB" id="A0A4Q1B0Z9"/>
<keyword evidence="3" id="KW-0378">Hydrolase</keyword>
<dbReference type="SUPFAM" id="SSF56219">
    <property type="entry name" value="DNase I-like"/>
    <property type="match status" value="1"/>
</dbReference>
<keyword evidence="1" id="KW-0732">Signal</keyword>
<accession>A0A4Q1B0Z9</accession>
<gene>
    <name evidence="3" type="ORF">CP965_00655</name>
</gene>
<protein>
    <submittedName>
        <fullName evidence="3">Endonuclease</fullName>
    </submittedName>
</protein>
<dbReference type="GO" id="GO:0004519">
    <property type="term" value="F:endonuclease activity"/>
    <property type="evidence" value="ECO:0007669"/>
    <property type="project" value="UniProtKB-KW"/>
</dbReference>
<name>A0A4Q1B0Z9_9BACT</name>
<feature type="signal peptide" evidence="1">
    <location>
        <begin position="1"/>
        <end position="22"/>
    </location>
</feature>
<dbReference type="Gene3D" id="3.60.10.10">
    <property type="entry name" value="Endonuclease/exonuclease/phosphatase"/>
    <property type="match status" value="1"/>
</dbReference>
<evidence type="ECO:0000313" key="4">
    <source>
        <dbReference type="Proteomes" id="UP000289718"/>
    </source>
</evidence>
<dbReference type="EMBL" id="NXIE01000001">
    <property type="protein sequence ID" value="RXK13991.1"/>
    <property type="molecule type" value="Genomic_DNA"/>
</dbReference>